<dbReference type="Proteomes" id="UP000828048">
    <property type="component" value="Chromosome 11"/>
</dbReference>
<reference evidence="1 2" key="1">
    <citation type="journal article" date="2021" name="Hortic Res">
        <title>High-quality reference genome and annotation aids understanding of berry development for evergreen blueberry (Vaccinium darrowii).</title>
        <authorList>
            <person name="Yu J."/>
            <person name="Hulse-Kemp A.M."/>
            <person name="Babiker E."/>
            <person name="Staton M."/>
        </authorList>
    </citation>
    <scope>NUCLEOTIDE SEQUENCE [LARGE SCALE GENOMIC DNA]</scope>
    <source>
        <strain evidence="2">cv. NJ 8807/NJ 8810</strain>
        <tissue evidence="1">Young leaf</tissue>
    </source>
</reference>
<keyword evidence="2" id="KW-1185">Reference proteome</keyword>
<proteinExistence type="predicted"/>
<sequence length="127" mass="14514">MDYSAMDNANVKKMIKGKRIAVIGAQKSALDIAAECANVNGVDCPCTLIQRTVNWTVSTSHSNLEFLFSSRFSELMVHKPSETFLHSFLATLLSPLRWAISKLVESYLRSHYFLTIFMEWWKKEASY</sequence>
<organism evidence="1 2">
    <name type="scientific">Vaccinium darrowii</name>
    <dbReference type="NCBI Taxonomy" id="229202"/>
    <lineage>
        <taxon>Eukaryota</taxon>
        <taxon>Viridiplantae</taxon>
        <taxon>Streptophyta</taxon>
        <taxon>Embryophyta</taxon>
        <taxon>Tracheophyta</taxon>
        <taxon>Spermatophyta</taxon>
        <taxon>Magnoliopsida</taxon>
        <taxon>eudicotyledons</taxon>
        <taxon>Gunneridae</taxon>
        <taxon>Pentapetalae</taxon>
        <taxon>asterids</taxon>
        <taxon>Ericales</taxon>
        <taxon>Ericaceae</taxon>
        <taxon>Vaccinioideae</taxon>
        <taxon>Vaccinieae</taxon>
        <taxon>Vaccinium</taxon>
    </lineage>
</organism>
<name>A0ACB7YSD6_9ERIC</name>
<dbReference type="EMBL" id="CM037161">
    <property type="protein sequence ID" value="KAH7855765.1"/>
    <property type="molecule type" value="Genomic_DNA"/>
</dbReference>
<accession>A0ACB7YSD6</accession>
<evidence type="ECO:0000313" key="1">
    <source>
        <dbReference type="EMBL" id="KAH7855765.1"/>
    </source>
</evidence>
<gene>
    <name evidence="1" type="ORF">Vadar_028605</name>
</gene>
<evidence type="ECO:0000313" key="2">
    <source>
        <dbReference type="Proteomes" id="UP000828048"/>
    </source>
</evidence>
<protein>
    <submittedName>
        <fullName evidence="1">Uncharacterized protein</fullName>
    </submittedName>
</protein>
<comment type="caution">
    <text evidence="1">The sequence shown here is derived from an EMBL/GenBank/DDBJ whole genome shotgun (WGS) entry which is preliminary data.</text>
</comment>